<evidence type="ECO:0000313" key="3">
    <source>
        <dbReference type="EMBL" id="MBS7456832.1"/>
    </source>
</evidence>
<protein>
    <submittedName>
        <fullName evidence="2">Uncharacterized protein</fullName>
    </submittedName>
</protein>
<proteinExistence type="predicted"/>
<feature type="transmembrane region" description="Helical" evidence="1">
    <location>
        <begin position="14"/>
        <end position="37"/>
    </location>
</feature>
<accession>A0A8J7VST9</accession>
<dbReference type="Proteomes" id="UP000675747">
    <property type="component" value="Unassembled WGS sequence"/>
</dbReference>
<evidence type="ECO:0000313" key="4">
    <source>
        <dbReference type="Proteomes" id="UP000675747"/>
    </source>
</evidence>
<feature type="transmembrane region" description="Helical" evidence="1">
    <location>
        <begin position="162"/>
        <end position="180"/>
    </location>
</feature>
<evidence type="ECO:0000256" key="1">
    <source>
        <dbReference type="SAM" id="Phobius"/>
    </source>
</evidence>
<feature type="transmembrane region" description="Helical" evidence="1">
    <location>
        <begin position="124"/>
        <end position="142"/>
    </location>
</feature>
<comment type="caution">
    <text evidence="2">The sequence shown here is derived from an EMBL/GenBank/DDBJ whole genome shotgun (WGS) entry which is preliminary data.</text>
</comment>
<keyword evidence="1" id="KW-0472">Membrane</keyword>
<keyword evidence="1" id="KW-1133">Transmembrane helix</keyword>
<name>A0A8J7VST9_9GAMM</name>
<dbReference type="AlphaFoldDB" id="A0A8J7VST9"/>
<reference evidence="3 4" key="1">
    <citation type="journal article" date="2021" name="Microbiol. Resour. Announc.">
        <title>Draft Genome Sequence of Coralloluteibacterium stylophorae LMG 29479T.</title>
        <authorList>
            <person name="Karlyshev A.V."/>
            <person name="Kudryashova E.B."/>
            <person name="Ariskina E.V."/>
            <person name="Conroy A.P."/>
            <person name="Abidueva E.Y."/>
        </authorList>
    </citation>
    <scope>NUCLEOTIDE SEQUENCE [LARGE SCALE GENOMIC DNA]</scope>
    <source>
        <strain evidence="3 4">LMG 29479</strain>
    </source>
</reference>
<dbReference type="RefSeq" id="WP_211926438.1">
    <property type="nucleotide sequence ID" value="NZ_JAGQFT020000004.1"/>
</dbReference>
<keyword evidence="1" id="KW-0812">Transmembrane</keyword>
<gene>
    <name evidence="3" type="ORF">KB893_006760</name>
    <name evidence="2" type="ORF">KB893_08215</name>
</gene>
<keyword evidence="4" id="KW-1185">Reference proteome</keyword>
<evidence type="ECO:0000313" key="2">
    <source>
        <dbReference type="EMBL" id="MBR0562497.1"/>
    </source>
</evidence>
<dbReference type="EMBL" id="JAGQFT020000004">
    <property type="protein sequence ID" value="MBS7456832.1"/>
    <property type="molecule type" value="Genomic_DNA"/>
</dbReference>
<dbReference type="EMBL" id="JAGQFT010000055">
    <property type="protein sequence ID" value="MBR0562497.1"/>
    <property type="molecule type" value="Genomic_DNA"/>
</dbReference>
<sequence>MHRARIIYSRVGDWLIRAAVVAAGLVALMVLLALLGMIDKESLRTPATICYIGILLLSLSWLAVEVVQLLHLDRRHLMRPIETISERIEAQAKEDDQFIGKLASIPAQKLRECRARIEYQIGNIAQRATAVAAIVSVLGLLPKAFPIFSEQTSLGSLSLQHIAASMAVGAGVGVVVFSLAKPKLARLAFVLKLAEDRLGEAASSPPLARIN</sequence>
<organism evidence="2">
    <name type="scientific">Coralloluteibacterium stylophorae</name>
    <dbReference type="NCBI Taxonomy" id="1776034"/>
    <lineage>
        <taxon>Bacteria</taxon>
        <taxon>Pseudomonadati</taxon>
        <taxon>Pseudomonadota</taxon>
        <taxon>Gammaproteobacteria</taxon>
        <taxon>Lysobacterales</taxon>
        <taxon>Lysobacteraceae</taxon>
        <taxon>Coralloluteibacterium</taxon>
    </lineage>
</organism>
<reference evidence="2" key="2">
    <citation type="submission" date="2021-04" db="EMBL/GenBank/DDBJ databases">
        <authorList>
            <person name="Karlyshev A.V."/>
        </authorList>
    </citation>
    <scope>NUCLEOTIDE SEQUENCE</scope>
    <source>
        <strain evidence="2">LMG 29479</strain>
    </source>
</reference>
<feature type="transmembrane region" description="Helical" evidence="1">
    <location>
        <begin position="49"/>
        <end position="70"/>
    </location>
</feature>